<comment type="caution">
    <text evidence="2">The sequence shown here is derived from an EMBL/GenBank/DDBJ whole genome shotgun (WGS) entry which is preliminary data.</text>
</comment>
<gene>
    <name evidence="2" type="ORF">RJT34_18531</name>
</gene>
<dbReference type="Proteomes" id="UP001359559">
    <property type="component" value="Unassembled WGS sequence"/>
</dbReference>
<name>A0AAN9JAZ4_CLITE</name>
<evidence type="ECO:0008006" key="4">
    <source>
        <dbReference type="Google" id="ProtNLM"/>
    </source>
</evidence>
<sequence>MGNTGLLVLGTLSFSLVSTRPLTHQLPFSLSFHSPPSRIISPSISFRLKNYYITIVKKFHYFVSLLPIRKSLHASSDLNKPFSHSRSRETDPRHRNLGIEFHIPVEPKLEP</sequence>
<feature type="signal peptide" evidence="1">
    <location>
        <begin position="1"/>
        <end position="19"/>
    </location>
</feature>
<dbReference type="AlphaFoldDB" id="A0AAN9JAZ4"/>
<feature type="chain" id="PRO_5043023406" description="Cyclotide" evidence="1">
    <location>
        <begin position="20"/>
        <end position="111"/>
    </location>
</feature>
<keyword evidence="1" id="KW-0732">Signal</keyword>
<keyword evidence="3" id="KW-1185">Reference proteome</keyword>
<evidence type="ECO:0000313" key="2">
    <source>
        <dbReference type="EMBL" id="KAK7295620.1"/>
    </source>
</evidence>
<organism evidence="2 3">
    <name type="scientific">Clitoria ternatea</name>
    <name type="common">Butterfly pea</name>
    <dbReference type="NCBI Taxonomy" id="43366"/>
    <lineage>
        <taxon>Eukaryota</taxon>
        <taxon>Viridiplantae</taxon>
        <taxon>Streptophyta</taxon>
        <taxon>Embryophyta</taxon>
        <taxon>Tracheophyta</taxon>
        <taxon>Spermatophyta</taxon>
        <taxon>Magnoliopsida</taxon>
        <taxon>eudicotyledons</taxon>
        <taxon>Gunneridae</taxon>
        <taxon>Pentapetalae</taxon>
        <taxon>rosids</taxon>
        <taxon>fabids</taxon>
        <taxon>Fabales</taxon>
        <taxon>Fabaceae</taxon>
        <taxon>Papilionoideae</taxon>
        <taxon>50 kb inversion clade</taxon>
        <taxon>NPAAA clade</taxon>
        <taxon>indigoferoid/millettioid clade</taxon>
        <taxon>Phaseoleae</taxon>
        <taxon>Clitoria</taxon>
    </lineage>
</organism>
<protein>
    <recommendedName>
        <fullName evidence="4">Cyclotide</fullName>
    </recommendedName>
</protein>
<evidence type="ECO:0000256" key="1">
    <source>
        <dbReference type="SAM" id="SignalP"/>
    </source>
</evidence>
<dbReference type="EMBL" id="JAYKXN010000004">
    <property type="protein sequence ID" value="KAK7295620.1"/>
    <property type="molecule type" value="Genomic_DNA"/>
</dbReference>
<proteinExistence type="predicted"/>
<evidence type="ECO:0000313" key="3">
    <source>
        <dbReference type="Proteomes" id="UP001359559"/>
    </source>
</evidence>
<accession>A0AAN9JAZ4</accession>
<reference evidence="2 3" key="1">
    <citation type="submission" date="2024-01" db="EMBL/GenBank/DDBJ databases">
        <title>The genomes of 5 underutilized Papilionoideae crops provide insights into root nodulation and disease resistance.</title>
        <authorList>
            <person name="Yuan L."/>
        </authorList>
    </citation>
    <scope>NUCLEOTIDE SEQUENCE [LARGE SCALE GENOMIC DNA]</scope>
    <source>
        <strain evidence="2">LY-2023</strain>
        <tissue evidence="2">Leaf</tissue>
    </source>
</reference>